<dbReference type="InterPro" id="IPR011021">
    <property type="entry name" value="Arrestin-like_N"/>
</dbReference>
<organism evidence="3 4">
    <name type="scientific">Knipowitschia caucasica</name>
    <name type="common">Caucasian dwarf goby</name>
    <name type="synonym">Pomatoschistus caucasicus</name>
    <dbReference type="NCBI Taxonomy" id="637954"/>
    <lineage>
        <taxon>Eukaryota</taxon>
        <taxon>Metazoa</taxon>
        <taxon>Chordata</taxon>
        <taxon>Craniata</taxon>
        <taxon>Vertebrata</taxon>
        <taxon>Euteleostomi</taxon>
        <taxon>Actinopterygii</taxon>
        <taxon>Neopterygii</taxon>
        <taxon>Teleostei</taxon>
        <taxon>Neoteleostei</taxon>
        <taxon>Acanthomorphata</taxon>
        <taxon>Gobiaria</taxon>
        <taxon>Gobiiformes</taxon>
        <taxon>Gobioidei</taxon>
        <taxon>Gobiidae</taxon>
        <taxon>Gobiinae</taxon>
        <taxon>Knipowitschia</taxon>
    </lineage>
</organism>
<dbReference type="InterPro" id="IPR014756">
    <property type="entry name" value="Ig_E-set"/>
</dbReference>
<protein>
    <recommendedName>
        <fullName evidence="2">Arrestin C-terminal-like domain-containing protein</fullName>
    </recommendedName>
</protein>
<evidence type="ECO:0000313" key="4">
    <source>
        <dbReference type="Proteomes" id="UP001497482"/>
    </source>
</evidence>
<dbReference type="GO" id="GO:0005737">
    <property type="term" value="C:cytoplasm"/>
    <property type="evidence" value="ECO:0007669"/>
    <property type="project" value="TreeGrafter"/>
</dbReference>
<dbReference type="GO" id="GO:0015031">
    <property type="term" value="P:protein transport"/>
    <property type="evidence" value="ECO:0007669"/>
    <property type="project" value="TreeGrafter"/>
</dbReference>
<dbReference type="Proteomes" id="UP001497482">
    <property type="component" value="Chromosome 9"/>
</dbReference>
<dbReference type="Gene3D" id="2.60.40.640">
    <property type="match status" value="3"/>
</dbReference>
<dbReference type="GO" id="GO:0005886">
    <property type="term" value="C:plasma membrane"/>
    <property type="evidence" value="ECO:0007669"/>
    <property type="project" value="TreeGrafter"/>
</dbReference>
<feature type="domain" description="Arrestin C-terminal-like" evidence="2">
    <location>
        <begin position="169"/>
        <end position="273"/>
    </location>
</feature>
<dbReference type="GO" id="GO:0007399">
    <property type="term" value="P:nervous system development"/>
    <property type="evidence" value="ECO:0007669"/>
    <property type="project" value="UniProtKB-ARBA"/>
</dbReference>
<evidence type="ECO:0000259" key="2">
    <source>
        <dbReference type="SMART" id="SM01017"/>
    </source>
</evidence>
<dbReference type="Pfam" id="PF00339">
    <property type="entry name" value="Arrestin_N"/>
    <property type="match status" value="1"/>
</dbReference>
<dbReference type="SUPFAM" id="SSF81296">
    <property type="entry name" value="E set domains"/>
    <property type="match status" value="2"/>
</dbReference>
<name>A0AAV2MRD4_KNICA</name>
<dbReference type="InterPro" id="IPR050357">
    <property type="entry name" value="Arrestin_domain-protein"/>
</dbReference>
<dbReference type="InterPro" id="IPR011022">
    <property type="entry name" value="Arrestin_C-like"/>
</dbReference>
<dbReference type="EMBL" id="OZ035831">
    <property type="protein sequence ID" value="CAL1615885.1"/>
    <property type="molecule type" value="Genomic_DNA"/>
</dbReference>
<dbReference type="Pfam" id="PF02752">
    <property type="entry name" value="Arrestin_C"/>
    <property type="match status" value="1"/>
</dbReference>
<dbReference type="PANTHER" id="PTHR11188:SF135">
    <property type="entry name" value="ARRESTIN DOMAIN CONTAINING 3-LIKE-RELATED"/>
    <property type="match status" value="1"/>
</dbReference>
<proteinExistence type="inferred from homology"/>
<accession>A0AAV2MRD4</accession>
<dbReference type="PANTHER" id="PTHR11188">
    <property type="entry name" value="ARRESTIN DOMAIN CONTAINING PROTEIN"/>
    <property type="match status" value="1"/>
</dbReference>
<sequence length="338" mass="37548">MPSVRNLVIAYDALNDNGTFSEGDTITGKVTLELEKETKIESLFVKAKGDVSVHWSERHGDKTRNYDAHRRLFKQKHFLISQEANDVRLPAGIHIFNFSLQIPLGNMPSSFRGNYGKAVYKLEVKLSRSWRMDSTDEKELCFVSKSFPGFNQMNFPQTGSTNKNVGVFSKGTVQMDVTVDKRGYVPGDTVFINAKINNSSSKDVIPKFSLIQDVVYRASGNTKFEKNIPSNTPMSILDCDILSVEYRIKGYLDISFSSDPSVVFPVVICSVSPHSAALCIRLSIFLLNLIFCSSPATHISSDPPTIPRPSKPSVPFSSTNLQFTGTSSTKLSLFHNPI</sequence>
<reference evidence="3 4" key="1">
    <citation type="submission" date="2024-04" db="EMBL/GenBank/DDBJ databases">
        <authorList>
            <person name="Waldvogel A.-M."/>
            <person name="Schoenle A."/>
        </authorList>
    </citation>
    <scope>NUCLEOTIDE SEQUENCE [LARGE SCALE GENOMIC DNA]</scope>
</reference>
<evidence type="ECO:0000313" key="3">
    <source>
        <dbReference type="EMBL" id="CAL1615885.1"/>
    </source>
</evidence>
<evidence type="ECO:0000256" key="1">
    <source>
        <dbReference type="ARBA" id="ARBA00005298"/>
    </source>
</evidence>
<dbReference type="InterPro" id="IPR014752">
    <property type="entry name" value="Arrestin-like_C"/>
</dbReference>
<keyword evidence="4" id="KW-1185">Reference proteome</keyword>
<gene>
    <name evidence="3" type="ORF">KC01_LOCUS41751</name>
</gene>
<dbReference type="AlphaFoldDB" id="A0AAV2MRD4"/>
<comment type="similarity">
    <text evidence="1">Belongs to the arrestin family.</text>
</comment>
<dbReference type="SMART" id="SM01017">
    <property type="entry name" value="Arrestin_C"/>
    <property type="match status" value="1"/>
</dbReference>